<dbReference type="Proteomes" id="UP000287798">
    <property type="component" value="Unassembled WGS sequence"/>
</dbReference>
<feature type="domain" description="BRCT" evidence="1">
    <location>
        <begin position="58"/>
        <end position="139"/>
    </location>
</feature>
<keyword evidence="3" id="KW-1185">Reference proteome</keyword>
<evidence type="ECO:0000313" key="3">
    <source>
        <dbReference type="Proteomes" id="UP000287798"/>
    </source>
</evidence>
<dbReference type="SUPFAM" id="SSF52113">
    <property type="entry name" value="BRCT domain"/>
    <property type="match status" value="1"/>
</dbReference>
<evidence type="ECO:0000259" key="1">
    <source>
        <dbReference type="PROSITE" id="PS50172"/>
    </source>
</evidence>
<dbReference type="Gene3D" id="3.40.50.10190">
    <property type="entry name" value="BRCT domain"/>
    <property type="match status" value="1"/>
</dbReference>
<accession>A0A426QG15</accession>
<evidence type="ECO:0000313" key="2">
    <source>
        <dbReference type="EMBL" id="RRQ20689.1"/>
    </source>
</evidence>
<dbReference type="AlphaFoldDB" id="A0A426QG15"/>
<comment type="caution">
    <text evidence="2">The sequence shown here is derived from an EMBL/GenBank/DDBJ whole genome shotgun (WGS) entry which is preliminary data.</text>
</comment>
<dbReference type="InterPro" id="IPR001357">
    <property type="entry name" value="BRCT_dom"/>
</dbReference>
<proteinExistence type="predicted"/>
<gene>
    <name evidence="2" type="ORF">D6C00_00950</name>
</gene>
<dbReference type="EMBL" id="QZMU01000001">
    <property type="protein sequence ID" value="RRQ20689.1"/>
    <property type="molecule type" value="Genomic_DNA"/>
</dbReference>
<protein>
    <recommendedName>
        <fullName evidence="1">BRCT domain-containing protein</fullName>
    </recommendedName>
</protein>
<organism evidence="2 3">
    <name type="scientific">Thiohalobacter thiocyanaticus</name>
    <dbReference type="NCBI Taxonomy" id="585455"/>
    <lineage>
        <taxon>Bacteria</taxon>
        <taxon>Pseudomonadati</taxon>
        <taxon>Pseudomonadota</taxon>
        <taxon>Gammaproteobacteria</taxon>
        <taxon>Thiohalobacterales</taxon>
        <taxon>Thiohalobacteraceae</taxon>
        <taxon>Thiohalobacter</taxon>
    </lineage>
</organism>
<dbReference type="CDD" id="cd17748">
    <property type="entry name" value="BRCT_DNA_ligase_like"/>
    <property type="match status" value="1"/>
</dbReference>
<sequence length="150" mass="16473">MIVARVQQILADGVVTTDEAEDLKETLSKLIGGTLEETGTASGMATQLPVDEVDQVHFDGRRYCFTGKFVYGSRKKCEQAVESLGAISVSNITKQLDYLVIGTLASRDWLHTSHGRKIEKAIENKNKGSSLLIVAEEDWARTVRGMFPGK</sequence>
<dbReference type="PROSITE" id="PS50172">
    <property type="entry name" value="BRCT"/>
    <property type="match status" value="1"/>
</dbReference>
<reference evidence="2 3" key="1">
    <citation type="journal article" date="2010" name="Int. J. Syst. Evol. Microbiol.">
        <title>Thiohalobacter thiocyanaticus gen. nov., sp. nov., a moderately halophilic, sulfur-oxidizing gammaproteobacterium from hypersaline lakes, that utilizes thiocyanate.</title>
        <authorList>
            <person name="Sorokin D.Y."/>
            <person name="Kovaleva O.L."/>
            <person name="Tourova T.P."/>
            <person name="Muyzer G."/>
        </authorList>
    </citation>
    <scope>NUCLEOTIDE SEQUENCE [LARGE SCALE GENOMIC DNA]</scope>
    <source>
        <strain evidence="2 3">Hrh1</strain>
    </source>
</reference>
<dbReference type="InterPro" id="IPR036420">
    <property type="entry name" value="BRCT_dom_sf"/>
</dbReference>
<name>A0A426QG15_9GAMM</name>